<dbReference type="EMBL" id="JAPZBR010000002">
    <property type="protein sequence ID" value="KAJ5361941.1"/>
    <property type="molecule type" value="Genomic_DNA"/>
</dbReference>
<protein>
    <submittedName>
        <fullName evidence="1">Uncharacterized protein</fullName>
    </submittedName>
</protein>
<dbReference type="Proteomes" id="UP001148299">
    <property type="component" value="Unassembled WGS sequence"/>
</dbReference>
<proteinExistence type="predicted"/>
<name>A0A9W9RL11_PENBR</name>
<evidence type="ECO:0000313" key="2">
    <source>
        <dbReference type="Proteomes" id="UP001148299"/>
    </source>
</evidence>
<gene>
    <name evidence="1" type="ORF">N7541_002785</name>
</gene>
<sequence>MDSNKLTVAVLMDSMDWFDSNGVAAAAQITKLNRTLRMGGRVLLRSSALRPWLSDRWGMY</sequence>
<reference evidence="1" key="1">
    <citation type="submission" date="2022-12" db="EMBL/GenBank/DDBJ databases">
        <authorList>
            <person name="Petersen C."/>
        </authorList>
    </citation>
    <scope>NUCLEOTIDE SEQUENCE</scope>
    <source>
        <strain evidence="1">IBT 35675</strain>
    </source>
</reference>
<dbReference type="Pfam" id="PF11899">
    <property type="entry name" value="DUF3419"/>
    <property type="match status" value="1"/>
</dbReference>
<reference evidence="1" key="2">
    <citation type="journal article" date="2023" name="IMA Fungus">
        <title>Comparative genomic study of the Penicillium genus elucidates a diverse pangenome and 15 lateral gene transfer events.</title>
        <authorList>
            <person name="Petersen C."/>
            <person name="Sorensen T."/>
            <person name="Nielsen M.R."/>
            <person name="Sondergaard T.E."/>
            <person name="Sorensen J.L."/>
            <person name="Fitzpatrick D.A."/>
            <person name="Frisvad J.C."/>
            <person name="Nielsen K.L."/>
        </authorList>
    </citation>
    <scope>NUCLEOTIDE SEQUENCE</scope>
    <source>
        <strain evidence="1">IBT 35675</strain>
    </source>
</reference>
<dbReference type="PANTHER" id="PTHR47473">
    <property type="entry name" value="BTA1P"/>
    <property type="match status" value="1"/>
</dbReference>
<comment type="caution">
    <text evidence="1">The sequence shown here is derived from an EMBL/GenBank/DDBJ whole genome shotgun (WGS) entry which is preliminary data.</text>
</comment>
<dbReference type="InterPro" id="IPR021829">
    <property type="entry name" value="DUF3419"/>
</dbReference>
<evidence type="ECO:0000313" key="1">
    <source>
        <dbReference type="EMBL" id="KAJ5361941.1"/>
    </source>
</evidence>
<organism evidence="1 2">
    <name type="scientific">Penicillium brevicompactum</name>
    <dbReference type="NCBI Taxonomy" id="5074"/>
    <lineage>
        <taxon>Eukaryota</taxon>
        <taxon>Fungi</taxon>
        <taxon>Dikarya</taxon>
        <taxon>Ascomycota</taxon>
        <taxon>Pezizomycotina</taxon>
        <taxon>Eurotiomycetes</taxon>
        <taxon>Eurotiomycetidae</taxon>
        <taxon>Eurotiales</taxon>
        <taxon>Aspergillaceae</taxon>
        <taxon>Penicillium</taxon>
    </lineage>
</organism>
<keyword evidence="2" id="KW-1185">Reference proteome</keyword>
<dbReference type="PANTHER" id="PTHR47473:SF1">
    <property type="entry name" value="METHYLTRANSFERASE DOMAIN-CONTAINING PROTEIN"/>
    <property type="match status" value="1"/>
</dbReference>
<accession>A0A9W9RL11</accession>
<dbReference type="AlphaFoldDB" id="A0A9W9RL11"/>